<dbReference type="InterPro" id="IPR004265">
    <property type="entry name" value="Dirigent"/>
</dbReference>
<protein>
    <recommendedName>
        <fullName evidence="4">Dirigent protein</fullName>
    </recommendedName>
</protein>
<keyword evidence="3 4" id="KW-0964">Secreted</keyword>
<keyword evidence="4" id="KW-0052">Apoplast</keyword>
<dbReference type="GO" id="GO:0048046">
    <property type="term" value="C:apoplast"/>
    <property type="evidence" value="ECO:0007669"/>
    <property type="project" value="UniProtKB-SubCell"/>
</dbReference>
<gene>
    <name evidence="5" type="ORF">HPP92_000090</name>
    <name evidence="6" type="ORF">HPP92_000102</name>
</gene>
<dbReference type="EMBL" id="JADCNL010000001">
    <property type="protein sequence ID" value="KAG0495399.1"/>
    <property type="molecule type" value="Genomic_DNA"/>
</dbReference>
<evidence type="ECO:0000313" key="7">
    <source>
        <dbReference type="Proteomes" id="UP000636800"/>
    </source>
</evidence>
<keyword evidence="7" id="KW-1185">Reference proteome</keyword>
<comment type="caution">
    <text evidence="6">The sequence shown here is derived from an EMBL/GenBank/DDBJ whole genome shotgun (WGS) entry which is preliminary data.</text>
</comment>
<proteinExistence type="inferred from homology"/>
<comment type="function">
    <text evidence="4">Dirigent proteins impart stereoselectivity on the phenoxy radical-coupling reaction, yielding optically active lignans from two molecules of coniferyl alcohol in the biosynthesis of lignans, flavonolignans, and alkaloids and thus plays a central role in plant secondary metabolism.</text>
</comment>
<dbReference type="AlphaFoldDB" id="A0A835RWV3"/>
<keyword evidence="4" id="KW-0732">Signal</keyword>
<sequence length="196" mass="21880">MAKLFYLLSIITIIIVLATTSTMGWPTNHVVESVQTTHSRFPIDDGGQKQTHLRFFWHNFAGEQQPTAITIAQGPTTNSSKTKFGLLNAFDDPITVGPNLSSQLLGQSQGIYASTDQKTAGLLMVMNFFFSYGNYKGSTLTILGRNQVFNEVREMPILGGTGLFRFARGFVEARTHSVDSKSSYTIVQYDCYIFYY</sequence>
<evidence type="ECO:0000313" key="5">
    <source>
        <dbReference type="EMBL" id="KAG0495399.1"/>
    </source>
</evidence>
<comment type="subcellular location">
    <subcellularLocation>
        <location evidence="4">Secreted</location>
        <location evidence="4">Extracellular space</location>
        <location evidence="4">Apoplast</location>
    </subcellularLocation>
</comment>
<dbReference type="Proteomes" id="UP000639772">
    <property type="component" value="Chromosome 1"/>
</dbReference>
<evidence type="ECO:0000256" key="1">
    <source>
        <dbReference type="ARBA" id="ARBA00010746"/>
    </source>
</evidence>
<dbReference type="Proteomes" id="UP000636800">
    <property type="component" value="Chromosome 1"/>
</dbReference>
<evidence type="ECO:0000313" key="6">
    <source>
        <dbReference type="EMBL" id="KAG0500030.1"/>
    </source>
</evidence>
<accession>A0A835RWV3</accession>
<evidence type="ECO:0000256" key="4">
    <source>
        <dbReference type="RuleBase" id="RU363099"/>
    </source>
</evidence>
<organism evidence="6 8">
    <name type="scientific">Vanilla planifolia</name>
    <name type="common">Vanilla</name>
    <dbReference type="NCBI Taxonomy" id="51239"/>
    <lineage>
        <taxon>Eukaryota</taxon>
        <taxon>Viridiplantae</taxon>
        <taxon>Streptophyta</taxon>
        <taxon>Embryophyta</taxon>
        <taxon>Tracheophyta</taxon>
        <taxon>Spermatophyta</taxon>
        <taxon>Magnoliopsida</taxon>
        <taxon>Liliopsida</taxon>
        <taxon>Asparagales</taxon>
        <taxon>Orchidaceae</taxon>
        <taxon>Vanilloideae</taxon>
        <taxon>Vanilleae</taxon>
        <taxon>Vanilla</taxon>
    </lineage>
</organism>
<dbReference type="PANTHER" id="PTHR21495">
    <property type="entry name" value="NUCLEOPORIN-RELATED"/>
    <property type="match status" value="1"/>
</dbReference>
<name>A0A835RWV3_VANPL</name>
<evidence type="ECO:0000313" key="8">
    <source>
        <dbReference type="Proteomes" id="UP000639772"/>
    </source>
</evidence>
<dbReference type="EMBL" id="JADCNM010000001">
    <property type="protein sequence ID" value="KAG0500030.1"/>
    <property type="molecule type" value="Genomic_DNA"/>
</dbReference>
<dbReference type="InterPro" id="IPR044859">
    <property type="entry name" value="Allene_oxi_cyc_Dirigent"/>
</dbReference>
<feature type="signal peptide" evidence="4">
    <location>
        <begin position="1"/>
        <end position="18"/>
    </location>
</feature>
<dbReference type="GO" id="GO:0009699">
    <property type="term" value="P:phenylpropanoid biosynthetic process"/>
    <property type="evidence" value="ECO:0007669"/>
    <property type="project" value="UniProtKB-ARBA"/>
</dbReference>
<evidence type="ECO:0000256" key="2">
    <source>
        <dbReference type="ARBA" id="ARBA00011738"/>
    </source>
</evidence>
<dbReference type="Gene3D" id="2.40.480.10">
    <property type="entry name" value="Allene oxide cyclase-like"/>
    <property type="match status" value="1"/>
</dbReference>
<reference evidence="7 8" key="1">
    <citation type="journal article" date="2020" name="Nat. Food">
        <title>A phased Vanilla planifolia genome enables genetic improvement of flavour and production.</title>
        <authorList>
            <person name="Hasing T."/>
            <person name="Tang H."/>
            <person name="Brym M."/>
            <person name="Khazi F."/>
            <person name="Huang T."/>
            <person name="Chambers A.H."/>
        </authorList>
    </citation>
    <scope>NUCLEOTIDE SEQUENCE [LARGE SCALE GENOMIC DNA]</scope>
    <source>
        <tissue evidence="6">Leaf</tissue>
    </source>
</reference>
<comment type="subunit">
    <text evidence="2 4">Homodimer.</text>
</comment>
<dbReference type="Pfam" id="PF03018">
    <property type="entry name" value="Dirigent"/>
    <property type="match status" value="1"/>
</dbReference>
<comment type="similarity">
    <text evidence="1 4">Belongs to the plant dirigent protein family.</text>
</comment>
<feature type="chain" id="PRO_5034202869" description="Dirigent protein" evidence="4">
    <location>
        <begin position="19"/>
        <end position="196"/>
    </location>
</feature>
<evidence type="ECO:0000256" key="3">
    <source>
        <dbReference type="ARBA" id="ARBA00022525"/>
    </source>
</evidence>
<dbReference type="OrthoDB" id="1864232at2759"/>